<dbReference type="EMBL" id="OX365897">
    <property type="protein sequence ID" value="CAI4055044.1"/>
    <property type="molecule type" value="Genomic_DNA"/>
</dbReference>
<name>A0AA35NPD4_SACK1</name>
<keyword evidence="2" id="KW-1185">Reference proteome</keyword>
<evidence type="ECO:0000313" key="2">
    <source>
        <dbReference type="Proteomes" id="UP001162087"/>
    </source>
</evidence>
<reference evidence="1" key="1">
    <citation type="submission" date="2022-10" db="EMBL/GenBank/DDBJ databases">
        <authorList>
            <person name="Byrne P K."/>
        </authorList>
    </citation>
    <scope>NUCLEOTIDE SEQUENCE</scope>
    <source>
        <strain evidence="1">IFO1802</strain>
    </source>
</reference>
<gene>
    <name evidence="1" type="primary">SKDI02G0800</name>
    <name evidence="1" type="ORF">SKDI_02G0800</name>
</gene>
<evidence type="ECO:0000313" key="1">
    <source>
        <dbReference type="EMBL" id="CAI4055044.1"/>
    </source>
</evidence>
<accession>A0AA35NPD4</accession>
<dbReference type="Proteomes" id="UP001162087">
    <property type="component" value="Chromosome 2"/>
</dbReference>
<sequence length="374" mass="42335">MCANIPEFDSFYENENINYNLESLTPLNCDVNSPFFPTNNNDVNVNSYNDENLTYSNFLLSYKDKLTTTTTKNNSINSSNNNNNNKNNNNNNNNNLLGNDISQMAFLLDYPSTLNEPQYAVNCKDIYKKEISTPSSLVSSLPSAKFSLSLSNSPSPPAPSSSSLRKGETIIPNASSNGDIFADPNAFEKEALPLTQELTLENLNNQLNYPDFTINAIEQDPLPSSFSSSSSSSSESTTSSTTKRKPCHDSFTHSSPSSSSESKKISDSRLSAEGLAKVLNLESPEEALKRERFILGIFQNELNYPLGFKTWIRDTTKDYRTKLINQLHERVKVKYPEYDQSILETIIRRGTYYMMQSRLRRERRMKLKERKRTT</sequence>
<protein>
    <submittedName>
        <fullName evidence="1">Uncharacterized protein</fullName>
    </submittedName>
</protein>
<dbReference type="OrthoDB" id="4096434at2759"/>
<organism evidence="1 2">
    <name type="scientific">Saccharomyces kudriavzevii (strain ATCC MYA-4449 / AS 2.2408 / CBS 8840 / NBRC 1802 / NCYC 2889)</name>
    <name type="common">Yeast</name>
    <dbReference type="NCBI Taxonomy" id="226230"/>
    <lineage>
        <taxon>Eukaryota</taxon>
        <taxon>Fungi</taxon>
        <taxon>Dikarya</taxon>
        <taxon>Ascomycota</taxon>
        <taxon>Saccharomycotina</taxon>
        <taxon>Saccharomycetes</taxon>
        <taxon>Saccharomycetales</taxon>
        <taxon>Saccharomycetaceae</taxon>
        <taxon>Saccharomyces</taxon>
    </lineage>
</organism>
<proteinExistence type="predicted"/>